<dbReference type="Pfam" id="PF07811">
    <property type="entry name" value="TadE"/>
    <property type="match status" value="1"/>
</dbReference>
<keyword evidence="1" id="KW-0472">Membrane</keyword>
<reference evidence="3 4" key="1">
    <citation type="submission" date="2023-07" db="EMBL/GenBank/DDBJ databases">
        <title>Comparative genomics of wheat-associated soil bacteria to identify genetic determinants of phenazine resistance.</title>
        <authorList>
            <person name="Mouncey N."/>
        </authorList>
    </citation>
    <scope>NUCLEOTIDE SEQUENCE [LARGE SCALE GENOMIC DNA]</scope>
    <source>
        <strain evidence="3 4">V2I4</strain>
    </source>
</reference>
<gene>
    <name evidence="3" type="ORF">QF035_002356</name>
</gene>
<dbReference type="InterPro" id="IPR012495">
    <property type="entry name" value="TadE-like_dom"/>
</dbReference>
<feature type="domain" description="TadE-like" evidence="2">
    <location>
        <begin position="16"/>
        <end position="58"/>
    </location>
</feature>
<evidence type="ECO:0000313" key="3">
    <source>
        <dbReference type="EMBL" id="MDQ1024774.1"/>
    </source>
</evidence>
<keyword evidence="4" id="KW-1185">Reference proteome</keyword>
<keyword evidence="1" id="KW-0812">Transmembrane</keyword>
<protein>
    <submittedName>
        <fullName evidence="3">Flp pilus assembly protein TadG</fullName>
    </submittedName>
</protein>
<dbReference type="EMBL" id="JAUSZI010000002">
    <property type="protein sequence ID" value="MDQ1024774.1"/>
    <property type="molecule type" value="Genomic_DNA"/>
</dbReference>
<organism evidence="3 4">
    <name type="scientific">Streptomyces umbrinus</name>
    <dbReference type="NCBI Taxonomy" id="67370"/>
    <lineage>
        <taxon>Bacteria</taxon>
        <taxon>Bacillati</taxon>
        <taxon>Actinomycetota</taxon>
        <taxon>Actinomycetes</taxon>
        <taxon>Kitasatosporales</taxon>
        <taxon>Streptomycetaceae</taxon>
        <taxon>Streptomyces</taxon>
        <taxon>Streptomyces phaeochromogenes group</taxon>
    </lineage>
</organism>
<accession>A0ABU0SQH7</accession>
<evidence type="ECO:0000256" key="1">
    <source>
        <dbReference type="SAM" id="Phobius"/>
    </source>
</evidence>
<dbReference type="Proteomes" id="UP001230328">
    <property type="component" value="Unassembled WGS sequence"/>
</dbReference>
<evidence type="ECO:0000313" key="4">
    <source>
        <dbReference type="Proteomes" id="UP001230328"/>
    </source>
</evidence>
<dbReference type="RefSeq" id="WP_307520055.1">
    <property type="nucleotide sequence ID" value="NZ_JAUSZI010000002.1"/>
</dbReference>
<evidence type="ECO:0000259" key="2">
    <source>
        <dbReference type="Pfam" id="PF07811"/>
    </source>
</evidence>
<proteinExistence type="predicted"/>
<comment type="caution">
    <text evidence="3">The sequence shown here is derived from an EMBL/GenBank/DDBJ whole genome shotgun (WGS) entry which is preliminary data.</text>
</comment>
<keyword evidence="1" id="KW-1133">Transmembrane helix</keyword>
<sequence>MNRQMRRHVRDDRERGSAAVELVLVTPLLVLVLLVVVALGLLVDARLIVADAAHQAARAASLTRTEKDARAQAQQAAGAALRAAGASCTRPSVRLTTGGLTPGATVTARVSCTADLGDLTRTGLPGHVPLAGTAFSVVDTYRSRALGFANSEVPVSGNRSVGGEQ</sequence>
<feature type="transmembrane region" description="Helical" evidence="1">
    <location>
        <begin position="20"/>
        <end position="43"/>
    </location>
</feature>
<name>A0ABU0SQH7_9ACTN</name>